<evidence type="ECO:0000256" key="1">
    <source>
        <dbReference type="SAM" id="Phobius"/>
    </source>
</evidence>
<keyword evidence="1" id="KW-1133">Transmembrane helix</keyword>
<keyword evidence="1" id="KW-0472">Membrane</keyword>
<dbReference type="AlphaFoldDB" id="A0AAD2FIK5"/>
<reference evidence="2" key="1">
    <citation type="submission" date="2023-08" db="EMBL/GenBank/DDBJ databases">
        <authorList>
            <person name="Audoor S."/>
            <person name="Bilcke G."/>
        </authorList>
    </citation>
    <scope>NUCLEOTIDE SEQUENCE</scope>
</reference>
<evidence type="ECO:0000313" key="2">
    <source>
        <dbReference type="EMBL" id="CAJ1934516.1"/>
    </source>
</evidence>
<evidence type="ECO:0000313" key="3">
    <source>
        <dbReference type="Proteomes" id="UP001295423"/>
    </source>
</evidence>
<organism evidence="2 3">
    <name type="scientific">Cylindrotheca closterium</name>
    <dbReference type="NCBI Taxonomy" id="2856"/>
    <lineage>
        <taxon>Eukaryota</taxon>
        <taxon>Sar</taxon>
        <taxon>Stramenopiles</taxon>
        <taxon>Ochrophyta</taxon>
        <taxon>Bacillariophyta</taxon>
        <taxon>Bacillariophyceae</taxon>
        <taxon>Bacillariophycidae</taxon>
        <taxon>Bacillariales</taxon>
        <taxon>Bacillariaceae</taxon>
        <taxon>Cylindrotheca</taxon>
    </lineage>
</organism>
<proteinExistence type="predicted"/>
<sequence>MAPKQEDIENGERLVSRKKLYGKSSTLETVTSTVSLNGSEDGDFYDDDYNYYHDKECRHHKDAMTNSSEAILIDTQKPACYRICDLKYRVSTKPTEPWGHKPHPMLGASCFLFALPIPFLTTCYPCTAALFGLTTLSSFLSDYLYSGLDSWAHVFDKTVAILVFSFASTVVYSTAGLWWTLSSSLALACYVKGMEAVKRKDYHGFVFWHSMWHLVGVSLLVLVFALHGTRTECLVA</sequence>
<protein>
    <submittedName>
        <fullName evidence="2">Uncharacterized protein</fullName>
    </submittedName>
</protein>
<feature type="transmembrane region" description="Helical" evidence="1">
    <location>
        <begin position="110"/>
        <end position="139"/>
    </location>
</feature>
<feature type="transmembrane region" description="Helical" evidence="1">
    <location>
        <begin position="159"/>
        <end position="181"/>
    </location>
</feature>
<accession>A0AAD2FIK5</accession>
<comment type="caution">
    <text evidence="2">The sequence shown here is derived from an EMBL/GenBank/DDBJ whole genome shotgun (WGS) entry which is preliminary data.</text>
</comment>
<feature type="transmembrane region" description="Helical" evidence="1">
    <location>
        <begin position="202"/>
        <end position="226"/>
    </location>
</feature>
<gene>
    <name evidence="2" type="ORF">CYCCA115_LOCUS3856</name>
</gene>
<dbReference type="EMBL" id="CAKOGP040000335">
    <property type="protein sequence ID" value="CAJ1934516.1"/>
    <property type="molecule type" value="Genomic_DNA"/>
</dbReference>
<name>A0AAD2FIK5_9STRA</name>
<dbReference type="Proteomes" id="UP001295423">
    <property type="component" value="Unassembled WGS sequence"/>
</dbReference>
<keyword evidence="1" id="KW-0812">Transmembrane</keyword>
<keyword evidence="3" id="KW-1185">Reference proteome</keyword>